<comment type="subcellular location">
    <subcellularLocation>
        <location evidence="1">Cell outer membrane</location>
    </subcellularLocation>
</comment>
<dbReference type="InterPro" id="IPR011250">
    <property type="entry name" value="OMP/PagP_B-barrel"/>
</dbReference>
<evidence type="ECO:0000313" key="2">
    <source>
        <dbReference type="EMBL" id="GGP22055.1"/>
    </source>
</evidence>
<protein>
    <recommendedName>
        <fullName evidence="4">Phenol degradation protein meta</fullName>
    </recommendedName>
</protein>
<name>A0ABQ2PAB2_9NEIS</name>
<comment type="caution">
    <text evidence="2">The sequence shown here is derived from an EMBL/GenBank/DDBJ whole genome shotgun (WGS) entry which is preliminary data.</text>
</comment>
<reference evidence="3" key="1">
    <citation type="journal article" date="2019" name="Int. J. Syst. Evol. Microbiol.">
        <title>The Global Catalogue of Microorganisms (GCM) 10K type strain sequencing project: providing services to taxonomists for standard genome sequencing and annotation.</title>
        <authorList>
            <consortium name="The Broad Institute Genomics Platform"/>
            <consortium name="The Broad Institute Genome Sequencing Center for Infectious Disease"/>
            <person name="Wu L."/>
            <person name="Ma J."/>
        </authorList>
    </citation>
    <scope>NUCLEOTIDE SEQUENCE [LARGE SCALE GENOMIC DNA]</scope>
    <source>
        <strain evidence="3">CGMCC 1.8859</strain>
    </source>
</reference>
<sequence>MAQADNARDWQNLPIDTPIGFAYYFHVDSNTSLDTNLPIKDANASIDVGLARFAYAWTGLGDKVAGIQVLQPYANVDLSLPGTAVDHSRRGWGDTNIVLVQNIFGGPALTLDQFMRWKPETFLSAAVWVTAPTGSYDANKTVNTGANRWAVKPELAFGHPFGNSWIEANAWVQWFGNNDEYLGHQTLKQDPKIGLEGHYSYSFSQAFWASVDLYYNHGGQTKVNNLVQSEGGSTWQGGFGAQLLLSPADAISASYTDTLSKPDGGADAKVYMLSYRRIF</sequence>
<organism evidence="2 3">
    <name type="scientific">Silvimonas iriomotensis</name>
    <dbReference type="NCBI Taxonomy" id="449662"/>
    <lineage>
        <taxon>Bacteria</taxon>
        <taxon>Pseudomonadati</taxon>
        <taxon>Pseudomonadota</taxon>
        <taxon>Betaproteobacteria</taxon>
        <taxon>Neisseriales</taxon>
        <taxon>Chitinibacteraceae</taxon>
        <taxon>Silvimonas</taxon>
    </lineage>
</organism>
<gene>
    <name evidence="2" type="ORF">GCM10010970_23230</name>
</gene>
<dbReference type="RefSeq" id="WP_188704548.1">
    <property type="nucleotide sequence ID" value="NZ_BMLX01000003.1"/>
</dbReference>
<evidence type="ECO:0000313" key="3">
    <source>
        <dbReference type="Proteomes" id="UP000637267"/>
    </source>
</evidence>
<dbReference type="SUPFAM" id="SSF56925">
    <property type="entry name" value="OMPA-like"/>
    <property type="match status" value="1"/>
</dbReference>
<evidence type="ECO:0008006" key="4">
    <source>
        <dbReference type="Google" id="ProtNLM"/>
    </source>
</evidence>
<accession>A0ABQ2PAB2</accession>
<dbReference type="Pfam" id="PF13557">
    <property type="entry name" value="Phenol_MetA_deg"/>
    <property type="match status" value="1"/>
</dbReference>
<keyword evidence="3" id="KW-1185">Reference proteome</keyword>
<dbReference type="Proteomes" id="UP000637267">
    <property type="component" value="Unassembled WGS sequence"/>
</dbReference>
<proteinExistence type="predicted"/>
<evidence type="ECO:0000256" key="1">
    <source>
        <dbReference type="ARBA" id="ARBA00004442"/>
    </source>
</evidence>
<dbReference type="EMBL" id="BMLX01000003">
    <property type="protein sequence ID" value="GGP22055.1"/>
    <property type="molecule type" value="Genomic_DNA"/>
</dbReference>
<dbReference type="InterPro" id="IPR025737">
    <property type="entry name" value="FApF"/>
</dbReference>